<dbReference type="AlphaFoldDB" id="A0A146UDD9"/>
<name>A0A146UDD9_FUNHE</name>
<accession>A0A146UDD9</accession>
<proteinExistence type="predicted"/>
<feature type="signal peptide" evidence="1">
    <location>
        <begin position="1"/>
        <end position="23"/>
    </location>
</feature>
<evidence type="ECO:0000256" key="1">
    <source>
        <dbReference type="SAM" id="SignalP"/>
    </source>
</evidence>
<evidence type="ECO:0000259" key="2">
    <source>
        <dbReference type="PROSITE" id="PS50041"/>
    </source>
</evidence>
<dbReference type="Gene3D" id="3.10.100.10">
    <property type="entry name" value="Mannose-Binding Protein A, subunit A"/>
    <property type="match status" value="1"/>
</dbReference>
<dbReference type="SMART" id="SM00034">
    <property type="entry name" value="CLECT"/>
    <property type="match status" value="1"/>
</dbReference>
<dbReference type="EMBL" id="GCES01083039">
    <property type="protein sequence ID" value="JAR03284.1"/>
    <property type="molecule type" value="Transcribed_RNA"/>
</dbReference>
<dbReference type="InterPro" id="IPR016186">
    <property type="entry name" value="C-type_lectin-like/link_sf"/>
</dbReference>
<protein>
    <submittedName>
        <fullName evidence="3">Lectin C-type domain containing protein</fullName>
    </submittedName>
</protein>
<dbReference type="EMBL" id="GCES01083048">
    <property type="protein sequence ID" value="JAR03275.1"/>
    <property type="molecule type" value="Transcribed_RNA"/>
</dbReference>
<dbReference type="InterPro" id="IPR050111">
    <property type="entry name" value="C-type_lectin/snaclec_domain"/>
</dbReference>
<sequence>MASGLFFTLLLGLSVGLWAGADAGCRLRAATCDDCPPGWTWYEGRCFLFVKEEKNWADAEKHCLSLEGHLASFHSKNEYNFIRDLIYKATGTHKTSWAGGHDGPQDGFWMWTDGLKFVFDSWGPNEPNNYGGDERCMNINPKELDYVNDAPCSSKLSFICARVV</sequence>
<dbReference type="InterPro" id="IPR016187">
    <property type="entry name" value="CTDL_fold"/>
</dbReference>
<dbReference type="InterPro" id="IPR001304">
    <property type="entry name" value="C-type_lectin-like"/>
</dbReference>
<feature type="chain" id="PRO_5007533763" evidence="1">
    <location>
        <begin position="24"/>
        <end position="164"/>
    </location>
</feature>
<organism evidence="3">
    <name type="scientific">Fundulus heteroclitus</name>
    <name type="common">Killifish</name>
    <name type="synonym">Mummichog</name>
    <dbReference type="NCBI Taxonomy" id="8078"/>
    <lineage>
        <taxon>Eukaryota</taxon>
        <taxon>Metazoa</taxon>
        <taxon>Chordata</taxon>
        <taxon>Craniata</taxon>
        <taxon>Vertebrata</taxon>
        <taxon>Euteleostomi</taxon>
        <taxon>Actinopterygii</taxon>
        <taxon>Neopterygii</taxon>
        <taxon>Teleostei</taxon>
        <taxon>Neoteleostei</taxon>
        <taxon>Acanthomorphata</taxon>
        <taxon>Ovalentaria</taxon>
        <taxon>Atherinomorphae</taxon>
        <taxon>Cyprinodontiformes</taxon>
        <taxon>Fundulidae</taxon>
        <taxon>Fundulus</taxon>
    </lineage>
</organism>
<dbReference type="PROSITE" id="PS50041">
    <property type="entry name" value="C_TYPE_LECTIN_2"/>
    <property type="match status" value="1"/>
</dbReference>
<evidence type="ECO:0000313" key="3">
    <source>
        <dbReference type="EMBL" id="JAR03284.1"/>
    </source>
</evidence>
<dbReference type="PRINTS" id="PR01504">
    <property type="entry name" value="PNCREATITSAP"/>
</dbReference>
<feature type="domain" description="C-type lectin" evidence="2">
    <location>
        <begin position="42"/>
        <end position="161"/>
    </location>
</feature>
<dbReference type="PANTHER" id="PTHR22803">
    <property type="entry name" value="MANNOSE, PHOSPHOLIPASE, LECTIN RECEPTOR RELATED"/>
    <property type="match status" value="1"/>
</dbReference>
<dbReference type="SUPFAM" id="SSF56436">
    <property type="entry name" value="C-type lectin-like"/>
    <property type="match status" value="1"/>
</dbReference>
<dbReference type="Pfam" id="PF00059">
    <property type="entry name" value="Lectin_C"/>
    <property type="match status" value="1"/>
</dbReference>
<keyword evidence="1" id="KW-0732">Signal</keyword>
<reference evidence="3" key="1">
    <citation type="submission" date="2015-01" db="EMBL/GenBank/DDBJ databases">
        <title>EvidentialGene: Evidence-directed Construction of Complete mRNA Transcriptomes without Genomes.</title>
        <authorList>
            <person name="Gilbert D.G."/>
        </authorList>
    </citation>
    <scope>NUCLEOTIDE SEQUENCE</scope>
</reference>